<dbReference type="EMBL" id="CAJPDT010000077">
    <property type="protein sequence ID" value="CAF9934528.1"/>
    <property type="molecule type" value="Genomic_DNA"/>
</dbReference>
<organism evidence="3 4">
    <name type="scientific">Imshaugia aleurites</name>
    <dbReference type="NCBI Taxonomy" id="172621"/>
    <lineage>
        <taxon>Eukaryota</taxon>
        <taxon>Fungi</taxon>
        <taxon>Dikarya</taxon>
        <taxon>Ascomycota</taxon>
        <taxon>Pezizomycotina</taxon>
        <taxon>Lecanoromycetes</taxon>
        <taxon>OSLEUM clade</taxon>
        <taxon>Lecanoromycetidae</taxon>
        <taxon>Lecanorales</taxon>
        <taxon>Lecanorineae</taxon>
        <taxon>Parmeliaceae</taxon>
        <taxon>Imshaugia</taxon>
    </lineage>
</organism>
<feature type="compositionally biased region" description="Basic and acidic residues" evidence="1">
    <location>
        <begin position="7"/>
        <end position="21"/>
    </location>
</feature>
<protein>
    <recommendedName>
        <fullName evidence="2">DUF3669 domain-containing protein</fullName>
    </recommendedName>
</protein>
<sequence>MRSAKAYAHETGTERSRDRSPTPENNRSKGPVTKKSAQTISSSEDESEIISDYEPMDLDDKMEDPENSGGEKGKARNKSVISTMSSLVSTHLRVIGLRSCGTVFEKPGTELALKKGTMPGLWTDFCLTNKVHNAVKHVRTVMQEAFPSSTIPMTPLCHEYHPADHEEFWLANLPSFPAGYRSTQPVFIVDRILQLPQRTRNDLIQEYFDQDEQAQQEAKDHPDNTDCLARIYLGERESDKQKSDFYDSLRNFPLRLNMIKDLKVDVSELAAEMAIGLAIMHWQAQVDGMDVEFVLGSSTTWDRERAAGYDDDDEEPEHTVESIKFKHREVHLWMLDFDKATKINLTKHDVKTKLAPAFLGNDPYYPRPQVDEELWDEFCSAYLKASEIILRGKAVNQRVMGLPQRFLDEALRVLREHENWNEEENIVFAE</sequence>
<feature type="region of interest" description="Disordered" evidence="1">
    <location>
        <begin position="1"/>
        <end position="78"/>
    </location>
</feature>
<evidence type="ECO:0000259" key="2">
    <source>
        <dbReference type="Pfam" id="PF12417"/>
    </source>
</evidence>
<dbReference type="OrthoDB" id="2993351at2759"/>
<name>A0A8H3G7H6_9LECA</name>
<accession>A0A8H3G7H6</accession>
<feature type="compositionally biased region" description="Acidic residues" evidence="1">
    <location>
        <begin position="43"/>
        <end position="66"/>
    </location>
</feature>
<evidence type="ECO:0000313" key="3">
    <source>
        <dbReference type="EMBL" id="CAF9934528.1"/>
    </source>
</evidence>
<dbReference type="InterPro" id="IPR022137">
    <property type="entry name" value="Znf_prot_DUF3669"/>
</dbReference>
<dbReference type="PANTHER" id="PTHR40780:SF2">
    <property type="entry name" value="DUF3669 DOMAIN-CONTAINING PROTEIN"/>
    <property type="match status" value="1"/>
</dbReference>
<dbReference type="AlphaFoldDB" id="A0A8H3G7H6"/>
<dbReference type="Proteomes" id="UP000664534">
    <property type="component" value="Unassembled WGS sequence"/>
</dbReference>
<evidence type="ECO:0000313" key="4">
    <source>
        <dbReference type="Proteomes" id="UP000664534"/>
    </source>
</evidence>
<proteinExistence type="predicted"/>
<feature type="domain" description="DUF3669" evidence="2">
    <location>
        <begin position="332"/>
        <end position="392"/>
    </location>
</feature>
<keyword evidence="4" id="KW-1185">Reference proteome</keyword>
<comment type="caution">
    <text evidence="3">The sequence shown here is derived from an EMBL/GenBank/DDBJ whole genome shotgun (WGS) entry which is preliminary data.</text>
</comment>
<gene>
    <name evidence="3" type="ORF">IMSHALPRED_009742</name>
</gene>
<evidence type="ECO:0000256" key="1">
    <source>
        <dbReference type="SAM" id="MobiDB-lite"/>
    </source>
</evidence>
<reference evidence="3" key="1">
    <citation type="submission" date="2021-03" db="EMBL/GenBank/DDBJ databases">
        <authorList>
            <person name="Tagirdzhanova G."/>
        </authorList>
    </citation>
    <scope>NUCLEOTIDE SEQUENCE</scope>
</reference>
<dbReference type="PANTHER" id="PTHR40780">
    <property type="entry name" value="DUF3669 DOMAIN-CONTAINING PROTEIN"/>
    <property type="match status" value="1"/>
</dbReference>
<dbReference type="Pfam" id="PF12417">
    <property type="entry name" value="DUF3669"/>
    <property type="match status" value="1"/>
</dbReference>